<feature type="disulfide bond" description="Redox-active" evidence="5">
    <location>
        <begin position="35"/>
        <end position="40"/>
    </location>
</feature>
<dbReference type="Gene3D" id="3.50.50.60">
    <property type="entry name" value="FAD/NAD(P)-binding domain"/>
    <property type="match status" value="2"/>
</dbReference>
<dbReference type="GO" id="GO:0050660">
    <property type="term" value="F:flavin adenine dinucleotide binding"/>
    <property type="evidence" value="ECO:0007669"/>
    <property type="project" value="TreeGrafter"/>
</dbReference>
<comment type="similarity">
    <text evidence="1">Belongs to the class-I pyridine nucleotide-disulfide oxidoreductase family.</text>
</comment>
<dbReference type="Proteomes" id="UP000586918">
    <property type="component" value="Unassembled WGS sequence"/>
</dbReference>
<dbReference type="InterPro" id="IPR001100">
    <property type="entry name" value="Pyr_nuc-diS_OxRdtase"/>
</dbReference>
<proteinExistence type="inferred from homology"/>
<feature type="binding site" evidence="4">
    <location>
        <position position="304"/>
    </location>
    <ligand>
        <name>FAD</name>
        <dbReference type="ChEBI" id="CHEBI:57692"/>
    </ligand>
</feature>
<dbReference type="SUPFAM" id="SSF55424">
    <property type="entry name" value="FAD/NAD-linked reductases, dimerisation (C-terminal) domain"/>
    <property type="match status" value="1"/>
</dbReference>
<dbReference type="Gene3D" id="3.30.390.30">
    <property type="match status" value="1"/>
</dbReference>
<evidence type="ECO:0000259" key="7">
    <source>
        <dbReference type="Pfam" id="PF07992"/>
    </source>
</evidence>
<evidence type="ECO:0000256" key="1">
    <source>
        <dbReference type="ARBA" id="ARBA00007532"/>
    </source>
</evidence>
<dbReference type="PANTHER" id="PTHR43014">
    <property type="entry name" value="MERCURIC REDUCTASE"/>
    <property type="match status" value="1"/>
</dbReference>
<evidence type="ECO:0000256" key="3">
    <source>
        <dbReference type="ARBA" id="ARBA00022827"/>
    </source>
</evidence>
<feature type="binding site" evidence="4">
    <location>
        <position position="113"/>
    </location>
    <ligand>
        <name>FAD</name>
        <dbReference type="ChEBI" id="CHEBI:57692"/>
    </ligand>
</feature>
<dbReference type="Pfam" id="PF07992">
    <property type="entry name" value="Pyr_redox_2"/>
    <property type="match status" value="1"/>
</dbReference>
<evidence type="ECO:0000259" key="6">
    <source>
        <dbReference type="Pfam" id="PF02852"/>
    </source>
</evidence>
<feature type="domain" description="FAD/NAD(P)-binding" evidence="7">
    <location>
        <begin position="1"/>
        <end position="319"/>
    </location>
</feature>
<evidence type="ECO:0000313" key="8">
    <source>
        <dbReference type="EMBL" id="NMH93104.1"/>
    </source>
</evidence>
<dbReference type="Pfam" id="PF02852">
    <property type="entry name" value="Pyr_redox_dim"/>
    <property type="match status" value="1"/>
</dbReference>
<comment type="caution">
    <text evidence="8">The sequence shown here is derived from an EMBL/GenBank/DDBJ whole genome shotgun (WGS) entry which is preliminary data.</text>
</comment>
<dbReference type="SUPFAM" id="SSF51905">
    <property type="entry name" value="FAD/NAD(P)-binding domain"/>
    <property type="match status" value="1"/>
</dbReference>
<dbReference type="PRINTS" id="PR00368">
    <property type="entry name" value="FADPNR"/>
</dbReference>
<dbReference type="InterPro" id="IPR036188">
    <property type="entry name" value="FAD/NAD-bd_sf"/>
</dbReference>
<feature type="domain" description="Pyridine nucleotide-disulphide oxidoreductase dimerisation" evidence="6">
    <location>
        <begin position="338"/>
        <end position="443"/>
    </location>
</feature>
<sequence length="455" mass="47537">MVVGAGSAGKYIAGDLADAGRSVALVEALRIGGECPYLACIPSKAILRSAQSRDDVRRLPDLGGSAVPLNLDDDADAYRHAARRRDRISGWRDDTDAARGLEERGVTVVRGRGRIGPAGVVEVGERELRGTDIVVATGSRPARPPIDGLDQVPTWTSDEALSAPDRPDSLLIVGGGAVGCELAQAHVAFGARVTLVETTPKLLGNEEPGVATVLAEVLRDHGVDVRLGVEVDRAEPTPGGQARLHLSDGAAVDVERVLVAAGRQPVTDGLGLDLLDVKLGERGEVGIDDHCRVEGQRHIWAAGDVTGVAPFTHTANYQARIVVANLLGGDAAADYRAIPRVVYTEPAVAGVGLTEQESRERGIDTVTAVADLSDRPRHSTAGTAGGRLVLTADREQSVLIGAAAIGPSADEWIGEATLAIRAQVPLAVLADVVHAFPTFSEAYAVPLRELAARAR</sequence>
<feature type="binding site" evidence="4">
    <location>
        <position position="197"/>
    </location>
    <ligand>
        <name>NAD(+)</name>
        <dbReference type="ChEBI" id="CHEBI:57540"/>
    </ligand>
</feature>
<keyword evidence="9" id="KW-1185">Reference proteome</keyword>
<dbReference type="PIRSF" id="PIRSF000350">
    <property type="entry name" value="Mercury_reductase_MerA"/>
    <property type="match status" value="1"/>
</dbReference>
<dbReference type="PRINTS" id="PR00411">
    <property type="entry name" value="PNDRDTASEI"/>
</dbReference>
<gene>
    <name evidence="8" type="ORF">HF519_16285</name>
</gene>
<reference evidence="8 9" key="1">
    <citation type="submission" date="2020-04" db="EMBL/GenBank/DDBJ databases">
        <authorList>
            <person name="Klaysubun C."/>
            <person name="Duangmal K."/>
            <person name="Lipun K."/>
        </authorList>
    </citation>
    <scope>NUCLEOTIDE SEQUENCE [LARGE SCALE GENOMIC DNA]</scope>
    <source>
        <strain evidence="8 9">DSM 45300</strain>
    </source>
</reference>
<dbReference type="AlphaFoldDB" id="A0A848DL16"/>
<keyword evidence="2" id="KW-0285">Flavoprotein</keyword>
<feature type="binding site" evidence="4">
    <location>
        <position position="262"/>
    </location>
    <ligand>
        <name>NAD(+)</name>
        <dbReference type="ChEBI" id="CHEBI:57540"/>
    </ligand>
</feature>
<keyword evidence="4" id="KW-0520">NAD</keyword>
<dbReference type="EMBL" id="JAAXKZ010000057">
    <property type="protein sequence ID" value="NMH93104.1"/>
    <property type="molecule type" value="Genomic_DNA"/>
</dbReference>
<organism evidence="8 9">
    <name type="scientific">Pseudonocardia bannensis</name>
    <dbReference type="NCBI Taxonomy" id="630973"/>
    <lineage>
        <taxon>Bacteria</taxon>
        <taxon>Bacillati</taxon>
        <taxon>Actinomycetota</taxon>
        <taxon>Actinomycetes</taxon>
        <taxon>Pseudonocardiales</taxon>
        <taxon>Pseudonocardiaceae</taxon>
        <taxon>Pseudonocardia</taxon>
    </lineage>
</organism>
<dbReference type="InterPro" id="IPR023753">
    <property type="entry name" value="FAD/NAD-binding_dom"/>
</dbReference>
<dbReference type="InterPro" id="IPR016156">
    <property type="entry name" value="FAD/NAD-linked_Rdtase_dimer_sf"/>
</dbReference>
<dbReference type="InterPro" id="IPR004099">
    <property type="entry name" value="Pyr_nucl-diS_OxRdtase_dimer"/>
</dbReference>
<evidence type="ECO:0000256" key="2">
    <source>
        <dbReference type="ARBA" id="ARBA00022630"/>
    </source>
</evidence>
<name>A0A848DL16_9PSEU</name>
<dbReference type="GO" id="GO:0003955">
    <property type="term" value="F:NAD(P)H dehydrogenase (quinone) activity"/>
    <property type="evidence" value="ECO:0007669"/>
    <property type="project" value="TreeGrafter"/>
</dbReference>
<feature type="binding site" evidence="4">
    <location>
        <position position="44"/>
    </location>
    <ligand>
        <name>FAD</name>
        <dbReference type="ChEBI" id="CHEBI:57692"/>
    </ligand>
</feature>
<evidence type="ECO:0000256" key="5">
    <source>
        <dbReference type="PIRSR" id="PIRSR000350-4"/>
    </source>
</evidence>
<keyword evidence="3 4" id="KW-0274">FAD</keyword>
<feature type="binding site" evidence="4">
    <location>
        <begin position="137"/>
        <end position="139"/>
    </location>
    <ligand>
        <name>FAD</name>
        <dbReference type="ChEBI" id="CHEBI:57692"/>
    </ligand>
</feature>
<comment type="cofactor">
    <cofactor evidence="4">
        <name>FAD</name>
        <dbReference type="ChEBI" id="CHEBI:57692"/>
    </cofactor>
    <text evidence="4">Binds 1 FAD per subunit.</text>
</comment>
<feature type="binding site" evidence="4">
    <location>
        <begin position="174"/>
        <end position="181"/>
    </location>
    <ligand>
        <name>NAD(+)</name>
        <dbReference type="ChEBI" id="CHEBI:57540"/>
    </ligand>
</feature>
<evidence type="ECO:0000256" key="4">
    <source>
        <dbReference type="PIRSR" id="PIRSR000350-3"/>
    </source>
</evidence>
<evidence type="ECO:0000313" key="9">
    <source>
        <dbReference type="Proteomes" id="UP000586918"/>
    </source>
</evidence>
<dbReference type="PANTHER" id="PTHR43014:SF2">
    <property type="entry name" value="MERCURIC REDUCTASE"/>
    <property type="match status" value="1"/>
</dbReference>
<accession>A0A848DL16</accession>
<protein>
    <submittedName>
        <fullName evidence="8">NAD(P)/FAD-dependent oxidoreductase</fullName>
    </submittedName>
</protein>
<keyword evidence="4" id="KW-0547">Nucleotide-binding</keyword>